<dbReference type="Gene3D" id="2.60.40.10">
    <property type="entry name" value="Immunoglobulins"/>
    <property type="match status" value="1"/>
</dbReference>
<organism evidence="6 7">
    <name type="scientific">Winogradskyella epiphytica</name>
    <dbReference type="NCBI Taxonomy" id="262005"/>
    <lineage>
        <taxon>Bacteria</taxon>
        <taxon>Pseudomonadati</taxon>
        <taxon>Bacteroidota</taxon>
        <taxon>Flavobacteriia</taxon>
        <taxon>Flavobacteriales</taxon>
        <taxon>Flavobacteriaceae</taxon>
        <taxon>Winogradskyella</taxon>
    </lineage>
</organism>
<feature type="signal peptide" evidence="4">
    <location>
        <begin position="1"/>
        <end position="23"/>
    </location>
</feature>
<gene>
    <name evidence="6" type="ORF">DFQ11_101792</name>
</gene>
<dbReference type="EMBL" id="QJTD01000001">
    <property type="protein sequence ID" value="PYE83358.1"/>
    <property type="molecule type" value="Genomic_DNA"/>
</dbReference>
<dbReference type="SUPFAM" id="SSF55486">
    <property type="entry name" value="Metalloproteases ('zincins'), catalytic domain"/>
    <property type="match status" value="1"/>
</dbReference>
<dbReference type="Pfam" id="PF13583">
    <property type="entry name" value="Reprolysin_4"/>
    <property type="match status" value="1"/>
</dbReference>
<dbReference type="Proteomes" id="UP000248054">
    <property type="component" value="Unassembled WGS sequence"/>
</dbReference>
<dbReference type="GO" id="GO:0004252">
    <property type="term" value="F:serine-type endopeptidase activity"/>
    <property type="evidence" value="ECO:0007669"/>
    <property type="project" value="InterPro"/>
</dbReference>
<dbReference type="SUPFAM" id="SSF49785">
    <property type="entry name" value="Galactose-binding domain-like"/>
    <property type="match status" value="1"/>
</dbReference>
<dbReference type="RefSeq" id="WP_110474450.1">
    <property type="nucleotide sequence ID" value="NZ_BMWQ01000001.1"/>
</dbReference>
<dbReference type="InterPro" id="IPR008979">
    <property type="entry name" value="Galactose-bd-like_sf"/>
</dbReference>
<protein>
    <submittedName>
        <fullName evidence="6">Putative secreted protein (Por secretion system target)</fullName>
    </submittedName>
</protein>
<reference evidence="6 7" key="1">
    <citation type="submission" date="2018-06" db="EMBL/GenBank/DDBJ databases">
        <title>Genomic Encyclopedia of Type Strains, Phase III (KMG-III): the genomes of soil and plant-associated and newly described type strains.</title>
        <authorList>
            <person name="Whitman W."/>
        </authorList>
    </citation>
    <scope>NUCLEOTIDE SEQUENCE [LARGE SCALE GENOMIC DNA]</scope>
    <source>
        <strain evidence="6 7">CECT 7945</strain>
    </source>
</reference>
<proteinExistence type="predicted"/>
<dbReference type="Gene3D" id="2.60.120.260">
    <property type="entry name" value="Galactose-binding domain-like"/>
    <property type="match status" value="1"/>
</dbReference>
<evidence type="ECO:0000256" key="3">
    <source>
        <dbReference type="ARBA" id="ARBA00022801"/>
    </source>
</evidence>
<dbReference type="PROSITE" id="PS51829">
    <property type="entry name" value="P_HOMO_B"/>
    <property type="match status" value="1"/>
</dbReference>
<evidence type="ECO:0000256" key="4">
    <source>
        <dbReference type="SAM" id="SignalP"/>
    </source>
</evidence>
<dbReference type="InterPro" id="IPR026444">
    <property type="entry name" value="Secre_tail"/>
</dbReference>
<evidence type="ECO:0000313" key="6">
    <source>
        <dbReference type="EMBL" id="PYE83358.1"/>
    </source>
</evidence>
<evidence type="ECO:0000256" key="1">
    <source>
        <dbReference type="ARBA" id="ARBA00022670"/>
    </source>
</evidence>
<feature type="domain" description="P/Homo B" evidence="5">
    <location>
        <begin position="646"/>
        <end position="809"/>
    </location>
</feature>
<sequence>MKKHYILQFIIVAITLFSFSAHSQNTSQIWKSVSDDRANQMEQVVRKISLKNEKFFQLNIEELKNSLQNVGNRENTGNTLISFPNSDGQLNQFKVFEASIMEPELQAKYPNMRTYTGQGIDNPTEIIRFSITPKGFHAMILGTSNGTQFIDPFSKTGNIYTVYSKKNIEARNFDFECGVIDDPLLDNVNMDSVDMERNANDGTLRNYRIAIACTGEYTQFHGGTVEGALAAIIVTLNRVNSIYERDLSITMTLVADNTNIIFTDPQDDPFNNNNAGILINQSQSIINGTIGAANYDVGHTFSTGAGGLAGLGVTCNPYNKARGVTGLSQPVGDSYDVDFVAHELGHQFGAPHTFNGTVGSCSGGNRSAFSAYEPGSGSTIMAYAGICGSDNIQYGSDAYFHQNSISRIWSHVLSTGVCPVDRVTTNNTEPVANAGMNYTIPQGTPYKLDGSGSTDIDGQETLTYTWEQYDLGPAGLPSETNTSGPLVRSFEGTSNPVRYIPRLPDVVSSGGTSTTWEKLAMVNRNINYKLTVRDNDARGGQTDADEMIATVTTAAGPFIVTSQNTSGITWEAGATETITWDVAGTTSNNINEANVNILMSTDGGENFDIVLATNTPNDGSHNITVPDVISGSCRIMVEAADGIFFNVNTKNIAIGVDISCTSFESGDLGLAIPDGTGPNTQGAVVSHTINVPSSGTITDLRVSLDITHPYIGDLVVQLMHPNGVDYVVLWGRNCTTARYGNIDVVFKDNEPEIACASPTTGTYEAYEPLSTFNGLDMAGDWMILMADFYNGDFGTFNDWSMTFCTETMSVQEDEITNLSIYPNPNNGEFNINFTPQSGEAITIDVFDMRGRSIYNQVYSSVSRFEETIQLQNAQSGIYMLRISDGSQKVTKKIVVE</sequence>
<keyword evidence="3" id="KW-0378">Hydrolase</keyword>
<comment type="caution">
    <text evidence="6">The sequence shown here is derived from an EMBL/GenBank/DDBJ whole genome shotgun (WGS) entry which is preliminary data.</text>
</comment>
<evidence type="ECO:0000313" key="7">
    <source>
        <dbReference type="Proteomes" id="UP000248054"/>
    </source>
</evidence>
<dbReference type="OrthoDB" id="9792152at2"/>
<keyword evidence="1" id="KW-0645">Protease</keyword>
<keyword evidence="7" id="KW-1185">Reference proteome</keyword>
<dbReference type="GO" id="GO:0008237">
    <property type="term" value="F:metallopeptidase activity"/>
    <property type="evidence" value="ECO:0007669"/>
    <property type="project" value="InterPro"/>
</dbReference>
<dbReference type="AlphaFoldDB" id="A0A2V4X105"/>
<evidence type="ECO:0000259" key="5">
    <source>
        <dbReference type="PROSITE" id="PS51829"/>
    </source>
</evidence>
<dbReference type="Pfam" id="PF01483">
    <property type="entry name" value="P_proprotein"/>
    <property type="match status" value="1"/>
</dbReference>
<dbReference type="GO" id="GO:0006508">
    <property type="term" value="P:proteolysis"/>
    <property type="evidence" value="ECO:0007669"/>
    <property type="project" value="UniProtKB-KW"/>
</dbReference>
<name>A0A2V4X105_9FLAO</name>
<dbReference type="InterPro" id="IPR002884">
    <property type="entry name" value="P_dom"/>
</dbReference>
<dbReference type="InterPro" id="IPR024079">
    <property type="entry name" value="MetalloPept_cat_dom_sf"/>
</dbReference>
<dbReference type="Pfam" id="PF18962">
    <property type="entry name" value="Por_Secre_tail"/>
    <property type="match status" value="1"/>
</dbReference>
<accession>A0A2V4X105</accession>
<dbReference type="InterPro" id="IPR013783">
    <property type="entry name" value="Ig-like_fold"/>
</dbReference>
<dbReference type="NCBIfam" id="TIGR04183">
    <property type="entry name" value="Por_Secre_tail"/>
    <property type="match status" value="1"/>
</dbReference>
<dbReference type="Gene3D" id="3.40.390.10">
    <property type="entry name" value="Collagenase (Catalytic Domain)"/>
    <property type="match status" value="1"/>
</dbReference>
<feature type="chain" id="PRO_5015922922" evidence="4">
    <location>
        <begin position="24"/>
        <end position="896"/>
    </location>
</feature>
<keyword evidence="2 4" id="KW-0732">Signal</keyword>
<evidence type="ECO:0000256" key="2">
    <source>
        <dbReference type="ARBA" id="ARBA00022729"/>
    </source>
</evidence>